<protein>
    <submittedName>
        <fullName evidence="1">Uncharacterized protein MANES_05G128400</fullName>
    </submittedName>
</protein>
<proteinExistence type="predicted"/>
<reference evidence="1" key="1">
    <citation type="submission" date="2018-02" db="EMBL/GenBank/DDBJ databases">
        <title>Rhizophora mucronata_Transcriptome.</title>
        <authorList>
            <person name="Meera S.P."/>
            <person name="Sreeshan A."/>
            <person name="Augustine A."/>
        </authorList>
    </citation>
    <scope>NUCLEOTIDE SEQUENCE</scope>
    <source>
        <tissue evidence="1">Leaf</tissue>
    </source>
</reference>
<name>A0A2P2MBU5_RHIMU</name>
<dbReference type="EMBL" id="GGEC01047160">
    <property type="protein sequence ID" value="MBX27644.1"/>
    <property type="molecule type" value="Transcribed_RNA"/>
</dbReference>
<evidence type="ECO:0000313" key="1">
    <source>
        <dbReference type="EMBL" id="MBX27644.1"/>
    </source>
</evidence>
<accession>A0A2P2MBU5</accession>
<dbReference type="AlphaFoldDB" id="A0A2P2MBU5"/>
<sequence length="146" mass="16820">MEHLILKDGMHVSIEMFIYPGLQEDLHHLEQQEKNHVAAKLLIVQKQHCHTIIKKWARILSLWSLYTQVHLCIAHLRISVLQSGVMPISWLSPELPTVVIPLQSSFLPKYTMVKKKKSLYALSWKAMIVVSDISFSSFKALFSSEL</sequence>
<organism evidence="1">
    <name type="scientific">Rhizophora mucronata</name>
    <name type="common">Asiatic mangrove</name>
    <dbReference type="NCBI Taxonomy" id="61149"/>
    <lineage>
        <taxon>Eukaryota</taxon>
        <taxon>Viridiplantae</taxon>
        <taxon>Streptophyta</taxon>
        <taxon>Embryophyta</taxon>
        <taxon>Tracheophyta</taxon>
        <taxon>Spermatophyta</taxon>
        <taxon>Magnoliopsida</taxon>
        <taxon>eudicotyledons</taxon>
        <taxon>Gunneridae</taxon>
        <taxon>Pentapetalae</taxon>
        <taxon>rosids</taxon>
        <taxon>fabids</taxon>
        <taxon>Malpighiales</taxon>
        <taxon>Rhizophoraceae</taxon>
        <taxon>Rhizophora</taxon>
    </lineage>
</organism>